<organism evidence="1 2">
    <name type="scientific">Meloidogyne incognita</name>
    <name type="common">Southern root-knot nematode worm</name>
    <name type="synonym">Oxyuris incognita</name>
    <dbReference type="NCBI Taxonomy" id="6306"/>
    <lineage>
        <taxon>Eukaryota</taxon>
        <taxon>Metazoa</taxon>
        <taxon>Ecdysozoa</taxon>
        <taxon>Nematoda</taxon>
        <taxon>Chromadorea</taxon>
        <taxon>Rhabditida</taxon>
        <taxon>Tylenchina</taxon>
        <taxon>Tylenchomorpha</taxon>
        <taxon>Tylenchoidea</taxon>
        <taxon>Meloidogynidae</taxon>
        <taxon>Meloidogyninae</taxon>
        <taxon>Meloidogyne</taxon>
        <taxon>Meloidogyne incognita group</taxon>
    </lineage>
</organism>
<evidence type="ECO:0000313" key="2">
    <source>
        <dbReference type="WBParaSite" id="Minc3s00022g01427"/>
    </source>
</evidence>
<dbReference type="AlphaFoldDB" id="A0A914KL86"/>
<protein>
    <submittedName>
        <fullName evidence="2">Uncharacterized protein</fullName>
    </submittedName>
</protein>
<sequence>MKNSCFEHLTFVHQPSNPHLIVPENGGKLSHLSSCNLKDGKNIPDMVMLTKWLRSPYVGVVSFKVLKHIS</sequence>
<proteinExistence type="predicted"/>
<keyword evidence="1" id="KW-1185">Reference proteome</keyword>
<name>A0A914KL86_MELIC</name>
<evidence type="ECO:0000313" key="1">
    <source>
        <dbReference type="Proteomes" id="UP000887563"/>
    </source>
</evidence>
<dbReference type="WBParaSite" id="Minc3s00022g01427">
    <property type="protein sequence ID" value="Minc3s00022g01427"/>
    <property type="gene ID" value="Minc3s00022g01427"/>
</dbReference>
<reference evidence="2" key="1">
    <citation type="submission" date="2022-11" db="UniProtKB">
        <authorList>
            <consortium name="WormBaseParasite"/>
        </authorList>
    </citation>
    <scope>IDENTIFICATION</scope>
</reference>
<dbReference type="Proteomes" id="UP000887563">
    <property type="component" value="Unplaced"/>
</dbReference>
<accession>A0A914KL86</accession>